<evidence type="ECO:0000256" key="1">
    <source>
        <dbReference type="SAM" id="Phobius"/>
    </source>
</evidence>
<gene>
    <name evidence="2" type="ORF">A2730_01870</name>
</gene>
<proteinExistence type="predicted"/>
<keyword evidence="1" id="KW-1133">Transmembrane helix</keyword>
<reference evidence="2 3" key="1">
    <citation type="journal article" date="2016" name="Nat. Commun.">
        <title>Thousands of microbial genomes shed light on interconnected biogeochemical processes in an aquifer system.</title>
        <authorList>
            <person name="Anantharaman K."/>
            <person name="Brown C.T."/>
            <person name="Hug L.A."/>
            <person name="Sharon I."/>
            <person name="Castelle C.J."/>
            <person name="Probst A.J."/>
            <person name="Thomas B.C."/>
            <person name="Singh A."/>
            <person name="Wilkins M.J."/>
            <person name="Karaoz U."/>
            <person name="Brodie E.L."/>
            <person name="Williams K.H."/>
            <person name="Hubbard S.S."/>
            <person name="Banfield J.F."/>
        </authorList>
    </citation>
    <scope>NUCLEOTIDE SEQUENCE [LARGE SCALE GENOMIC DNA]</scope>
</reference>
<feature type="transmembrane region" description="Helical" evidence="1">
    <location>
        <begin position="34"/>
        <end position="52"/>
    </location>
</feature>
<evidence type="ECO:0000313" key="2">
    <source>
        <dbReference type="EMBL" id="OGZ64692.1"/>
    </source>
</evidence>
<organism evidence="2 3">
    <name type="scientific">Candidatus Staskawiczbacteria bacterium RIFCSPHIGHO2_01_FULL_39_25</name>
    <dbReference type="NCBI Taxonomy" id="1802202"/>
    <lineage>
        <taxon>Bacteria</taxon>
        <taxon>Candidatus Staskawicziibacteriota</taxon>
    </lineage>
</organism>
<sequence>MTYWEQWYSLFGITDFIYFISSPKIQEELFPIKLVFIFFTIFFLGAVIWFYMNSSYLTYKFSQDVTEFLSWQAYGLKEVNKRWKKIMKRMETDLEPEYKIAVIEADDLLYQMLDERGYEGETFEELAKNASKKMSVNVEDILEAHTVRNSIVYNPDFKLDAETARKMLLNYENAIKNIAVA</sequence>
<comment type="caution">
    <text evidence="2">The sequence shown here is derived from an EMBL/GenBank/DDBJ whole genome shotgun (WGS) entry which is preliminary data.</text>
</comment>
<name>A0A1G2HQ75_9BACT</name>
<protein>
    <recommendedName>
        <fullName evidence="4">DUF4129 domain-containing protein</fullName>
    </recommendedName>
</protein>
<dbReference type="AlphaFoldDB" id="A0A1G2HQ75"/>
<evidence type="ECO:0008006" key="4">
    <source>
        <dbReference type="Google" id="ProtNLM"/>
    </source>
</evidence>
<dbReference type="Proteomes" id="UP000176855">
    <property type="component" value="Unassembled WGS sequence"/>
</dbReference>
<keyword evidence="1" id="KW-0472">Membrane</keyword>
<accession>A0A1G2HQ75</accession>
<evidence type="ECO:0000313" key="3">
    <source>
        <dbReference type="Proteomes" id="UP000176855"/>
    </source>
</evidence>
<keyword evidence="1" id="KW-0812">Transmembrane</keyword>
<dbReference type="EMBL" id="MHOO01000003">
    <property type="protein sequence ID" value="OGZ64692.1"/>
    <property type="molecule type" value="Genomic_DNA"/>
</dbReference>
<dbReference type="STRING" id="1802202.A2730_01870"/>